<keyword evidence="2" id="KW-1185">Reference proteome</keyword>
<accession>A0AAN8JYV0</accession>
<dbReference type="Proteomes" id="UP001347796">
    <property type="component" value="Unassembled WGS sequence"/>
</dbReference>
<evidence type="ECO:0000313" key="2">
    <source>
        <dbReference type="Proteomes" id="UP001347796"/>
    </source>
</evidence>
<sequence>MAKEILEYNRNSPKLIITSAAGHTRSNTDLADSLMIYLGVSGAERTTMDAHMTFFSPDTDVMVLIIANYDRLPKSTDISLASHVQKIEPLWVALGPDRAKALPGFHAFSGADNTGRFSRIAKNTWFKHFMNAEEHIIEAFHNISHDQKLSENTQSRLE</sequence>
<name>A0AAN8JYV0_PATCE</name>
<proteinExistence type="predicted"/>
<reference evidence="1 2" key="1">
    <citation type="submission" date="2024-01" db="EMBL/GenBank/DDBJ databases">
        <title>The genome of the rayed Mediterranean limpet Patella caerulea (Linnaeus, 1758).</title>
        <authorList>
            <person name="Anh-Thu Weber A."/>
            <person name="Halstead-Nussloch G."/>
        </authorList>
    </citation>
    <scope>NUCLEOTIDE SEQUENCE [LARGE SCALE GENOMIC DNA]</scope>
    <source>
        <strain evidence="1">AATW-2023a</strain>
        <tissue evidence="1">Whole specimen</tissue>
    </source>
</reference>
<organism evidence="1 2">
    <name type="scientific">Patella caerulea</name>
    <name type="common">Rayed Mediterranean limpet</name>
    <dbReference type="NCBI Taxonomy" id="87958"/>
    <lineage>
        <taxon>Eukaryota</taxon>
        <taxon>Metazoa</taxon>
        <taxon>Spiralia</taxon>
        <taxon>Lophotrochozoa</taxon>
        <taxon>Mollusca</taxon>
        <taxon>Gastropoda</taxon>
        <taxon>Patellogastropoda</taxon>
        <taxon>Patelloidea</taxon>
        <taxon>Patellidae</taxon>
        <taxon>Patella</taxon>
    </lineage>
</organism>
<gene>
    <name evidence="1" type="ORF">SNE40_008434</name>
</gene>
<protein>
    <submittedName>
        <fullName evidence="1">Uncharacterized protein</fullName>
    </submittedName>
</protein>
<dbReference type="AlphaFoldDB" id="A0AAN8JYV0"/>
<dbReference type="EMBL" id="JAZGQO010000006">
    <property type="protein sequence ID" value="KAK6186391.1"/>
    <property type="molecule type" value="Genomic_DNA"/>
</dbReference>
<comment type="caution">
    <text evidence="1">The sequence shown here is derived from an EMBL/GenBank/DDBJ whole genome shotgun (WGS) entry which is preliminary data.</text>
</comment>
<evidence type="ECO:0000313" key="1">
    <source>
        <dbReference type="EMBL" id="KAK6186391.1"/>
    </source>
</evidence>